<dbReference type="InterPro" id="IPR007742">
    <property type="entry name" value="NosD_dom"/>
</dbReference>
<evidence type="ECO:0008006" key="8">
    <source>
        <dbReference type="Google" id="ProtNLM"/>
    </source>
</evidence>
<dbReference type="InterPro" id="IPR006626">
    <property type="entry name" value="PbH1"/>
</dbReference>
<dbReference type="OrthoDB" id="253409at2"/>
<dbReference type="RefSeq" id="WP_131611283.1">
    <property type="nucleotide sequence ID" value="NZ_SJSM01000020.1"/>
</dbReference>
<dbReference type="InterPro" id="IPR022441">
    <property type="entry name" value="Para_beta_helix_rpt-2"/>
</dbReference>
<dbReference type="NCBIfam" id="TIGR03804">
    <property type="entry name" value="para_beta_helix"/>
    <property type="match status" value="1"/>
</dbReference>
<comment type="pathway">
    <text evidence="1">Protein modification; protein ubiquitination.</text>
</comment>
<gene>
    <name evidence="6" type="ORF">EZ444_21720</name>
</gene>
<proteinExistence type="predicted"/>
<organism evidence="6 7">
    <name type="scientific">Pedobacter hiemivivus</name>
    <dbReference type="NCBI Taxonomy" id="2530454"/>
    <lineage>
        <taxon>Bacteria</taxon>
        <taxon>Pseudomonadati</taxon>
        <taxon>Bacteroidota</taxon>
        <taxon>Sphingobacteriia</taxon>
        <taxon>Sphingobacteriales</taxon>
        <taxon>Sphingobacteriaceae</taxon>
        <taxon>Pedobacter</taxon>
    </lineage>
</organism>
<dbReference type="SUPFAM" id="SSF51126">
    <property type="entry name" value="Pectin lyase-like"/>
    <property type="match status" value="2"/>
</dbReference>
<dbReference type="InterPro" id="IPR039448">
    <property type="entry name" value="Beta_helix"/>
</dbReference>
<feature type="domain" description="Right handed beta helix" evidence="5">
    <location>
        <begin position="137"/>
        <end position="292"/>
    </location>
</feature>
<protein>
    <recommendedName>
        <fullName evidence="8">Right handed beta helix domain-containing protein</fullName>
    </recommendedName>
</protein>
<dbReference type="InterPro" id="IPR051550">
    <property type="entry name" value="SCF-Subunits/Alg-Epimerases"/>
</dbReference>
<reference evidence="6 7" key="1">
    <citation type="submission" date="2019-02" db="EMBL/GenBank/DDBJ databases">
        <title>Pedobacter sp. RP-3-8 sp. nov., isolated from Arctic soil.</title>
        <authorList>
            <person name="Dahal R.H."/>
        </authorList>
    </citation>
    <scope>NUCLEOTIDE SEQUENCE [LARGE SCALE GENOMIC DNA]</scope>
    <source>
        <strain evidence="6 7">RP-3-8</strain>
    </source>
</reference>
<keyword evidence="3" id="KW-0833">Ubl conjugation pathway</keyword>
<evidence type="ECO:0000313" key="7">
    <source>
        <dbReference type="Proteomes" id="UP000291117"/>
    </source>
</evidence>
<evidence type="ECO:0000256" key="2">
    <source>
        <dbReference type="ARBA" id="ARBA00022737"/>
    </source>
</evidence>
<dbReference type="Pfam" id="PF13229">
    <property type="entry name" value="Beta_helix"/>
    <property type="match status" value="1"/>
</dbReference>
<accession>A0A4R0MNS7</accession>
<sequence length="627" mass="66812">MAIIQTTIAGIRSMTSPPATDRYYVSDIEKEGFWLFDPLDTTSADNTGTILKDTSGNVYKRIDEGIIDLKWFGATGSGNESIIIQTAINVCAYKTLWVPEGVYYAKNLTGISNLTISGPGTLKSDATAVVPDTLLAFTDCTNVTIRDITLDGNKGVVPGAPEYGVALLRFFSSTQCEVSSVNFQNNAYLAVSTHSSPGLIFTNNYIYDTDSAFTLWTDCENTVISSNRIENGTSDGIVVWGYITDNLAEYSTNVTIVNNAIHNKTGWGILLRYGSDCTIQGNTVSNTRFGIGSTHLTGQPVPTAKSSSYIGNTISDCYYGIYGYMHNCTVTGNSLNRITIPAIMIVGSRDTPSSPSKNVIIAENVISNSSYIPQGTSTVTKSILLENAQDCVVVNNTVNNDGTALDAGIVLVNALTVRNRIEDNLFKGTQPAQGVLITNSAATNTIAGENGKIVDNGLNNIYINGLAIVADMVTVNASNEAKLPANGDFFKVAGAAVTINRINTVTGVYYGRIINIVFTIPNCIVNRLVGNIGIITPTYISTTNSILTLVWNGTAWIEISRSSYNTVVVNVVVTGAVSKSLLNTTYPAAKTGFTVSLPNLASGAVAAIKQDDSITGEWQLMPSTLAV</sequence>
<dbReference type="SMART" id="SM00710">
    <property type="entry name" value="PbH1"/>
    <property type="match status" value="11"/>
</dbReference>
<evidence type="ECO:0000256" key="3">
    <source>
        <dbReference type="ARBA" id="ARBA00022786"/>
    </source>
</evidence>
<evidence type="ECO:0000313" key="6">
    <source>
        <dbReference type="EMBL" id="TCC88471.1"/>
    </source>
</evidence>
<evidence type="ECO:0000256" key="1">
    <source>
        <dbReference type="ARBA" id="ARBA00004906"/>
    </source>
</evidence>
<dbReference type="Pfam" id="PF05048">
    <property type="entry name" value="NosD"/>
    <property type="match status" value="1"/>
</dbReference>
<evidence type="ECO:0000259" key="4">
    <source>
        <dbReference type="Pfam" id="PF05048"/>
    </source>
</evidence>
<dbReference type="PANTHER" id="PTHR22990:SF15">
    <property type="entry name" value="F-BOX ONLY PROTEIN 10"/>
    <property type="match status" value="1"/>
</dbReference>
<feature type="domain" description="Periplasmic copper-binding protein NosD beta helix" evidence="4">
    <location>
        <begin position="305"/>
        <end position="447"/>
    </location>
</feature>
<dbReference type="InterPro" id="IPR012334">
    <property type="entry name" value="Pectin_lyas_fold"/>
</dbReference>
<evidence type="ECO:0000259" key="5">
    <source>
        <dbReference type="Pfam" id="PF13229"/>
    </source>
</evidence>
<comment type="caution">
    <text evidence="6">The sequence shown here is derived from an EMBL/GenBank/DDBJ whole genome shotgun (WGS) entry which is preliminary data.</text>
</comment>
<dbReference type="Proteomes" id="UP000291117">
    <property type="component" value="Unassembled WGS sequence"/>
</dbReference>
<dbReference type="InterPro" id="IPR011050">
    <property type="entry name" value="Pectin_lyase_fold/virulence"/>
</dbReference>
<dbReference type="PANTHER" id="PTHR22990">
    <property type="entry name" value="F-BOX ONLY PROTEIN"/>
    <property type="match status" value="1"/>
</dbReference>
<dbReference type="Gene3D" id="2.160.20.10">
    <property type="entry name" value="Single-stranded right-handed beta-helix, Pectin lyase-like"/>
    <property type="match status" value="1"/>
</dbReference>
<name>A0A4R0MNS7_9SPHI</name>
<dbReference type="AlphaFoldDB" id="A0A4R0MNS7"/>
<dbReference type="EMBL" id="SJSM01000020">
    <property type="protein sequence ID" value="TCC88471.1"/>
    <property type="molecule type" value="Genomic_DNA"/>
</dbReference>
<keyword evidence="7" id="KW-1185">Reference proteome</keyword>
<keyword evidence="2" id="KW-0677">Repeat</keyword>